<comment type="caution">
    <text evidence="2">The sequence shown here is derived from an EMBL/GenBank/DDBJ whole genome shotgun (WGS) entry which is preliminary data.</text>
</comment>
<accession>A0ABV4U7F8</accession>
<organism evidence="2 3">
    <name type="scientific">Natronomicrosphaera hydrolytica</name>
    <dbReference type="NCBI Taxonomy" id="3242702"/>
    <lineage>
        <taxon>Bacteria</taxon>
        <taxon>Pseudomonadati</taxon>
        <taxon>Planctomycetota</taxon>
        <taxon>Phycisphaerae</taxon>
        <taxon>Phycisphaerales</taxon>
        <taxon>Phycisphaeraceae</taxon>
        <taxon>Natronomicrosphaera</taxon>
    </lineage>
</organism>
<proteinExistence type="predicted"/>
<feature type="signal peptide" evidence="1">
    <location>
        <begin position="1"/>
        <end position="27"/>
    </location>
</feature>
<dbReference type="InterPro" id="IPR017756">
    <property type="entry name" value="TM_Gly-Cys-Arg_CS"/>
</dbReference>
<evidence type="ECO:0000313" key="3">
    <source>
        <dbReference type="Proteomes" id="UP001575105"/>
    </source>
</evidence>
<name>A0ABV4U7F8_9BACT</name>
<dbReference type="Pfam" id="PF13385">
    <property type="entry name" value="Laminin_G_3"/>
    <property type="match status" value="1"/>
</dbReference>
<dbReference type="Gene3D" id="2.60.120.200">
    <property type="match status" value="1"/>
</dbReference>
<dbReference type="Proteomes" id="UP001575105">
    <property type="component" value="Unassembled WGS sequence"/>
</dbReference>
<keyword evidence="1" id="KW-0732">Signal</keyword>
<gene>
    <name evidence="2" type="ORF">ACERK3_14270</name>
</gene>
<keyword evidence="3" id="KW-1185">Reference proteome</keyword>
<evidence type="ECO:0000256" key="1">
    <source>
        <dbReference type="SAM" id="SignalP"/>
    </source>
</evidence>
<dbReference type="InterPro" id="IPR013320">
    <property type="entry name" value="ConA-like_dom_sf"/>
</dbReference>
<protein>
    <submittedName>
        <fullName evidence="2">LamG-like jellyroll fold domain-containing protein</fullName>
    </submittedName>
</protein>
<reference evidence="2 3" key="1">
    <citation type="submission" date="2024-08" db="EMBL/GenBank/DDBJ databases">
        <title>Whole-genome sequencing of halo(alkali)philic microorganisms from hypersaline lakes.</title>
        <authorList>
            <person name="Sorokin D.Y."/>
            <person name="Merkel A.Y."/>
            <person name="Messina E."/>
            <person name="Yakimov M."/>
        </authorList>
    </citation>
    <scope>NUCLEOTIDE SEQUENCE [LARGE SCALE GENOMIC DNA]</scope>
    <source>
        <strain evidence="2 3">AB-hyl4</strain>
    </source>
</reference>
<evidence type="ECO:0000313" key="2">
    <source>
        <dbReference type="EMBL" id="MFA9479451.1"/>
    </source>
</evidence>
<dbReference type="SUPFAM" id="SSF49899">
    <property type="entry name" value="Concanavalin A-like lectins/glucanases"/>
    <property type="match status" value="1"/>
</dbReference>
<sequence>MFATMIKKSTLCFAVGGALAAASPASAEIVGLWHFDGDYSDASGNGSTLGWAPGDAGFDDTNKQVGSHALHAGNVSGVSSVVRLNLGPEASALDGKTEVGLSFWVYRNAEATGSARLFAFSKGQESDFGLQLTHKYQSSAHQYYLQNSGLGGFGGQWGHTVSIPYQEWTHVAITSDGETARIFINNVQLSWTSAVNGDGINLGNYLHLGGQSQGTGGRIDSYIDEFIMYDGATDADWVDGVYQAGLAGQNIPEPGSAALALGGALLLLSSRRRRVSMNS</sequence>
<dbReference type="EMBL" id="JBGUBD010000009">
    <property type="protein sequence ID" value="MFA9479451.1"/>
    <property type="molecule type" value="Genomic_DNA"/>
</dbReference>
<dbReference type="NCBIfam" id="TIGR03382">
    <property type="entry name" value="GC_trans_RRR"/>
    <property type="match status" value="1"/>
</dbReference>
<dbReference type="RefSeq" id="WP_425346376.1">
    <property type="nucleotide sequence ID" value="NZ_JBGUBD010000009.1"/>
</dbReference>
<feature type="chain" id="PRO_5045139929" evidence="1">
    <location>
        <begin position="28"/>
        <end position="279"/>
    </location>
</feature>